<evidence type="ECO:0000256" key="1">
    <source>
        <dbReference type="SAM" id="MobiDB-lite"/>
    </source>
</evidence>
<feature type="compositionally biased region" description="Basic and acidic residues" evidence="1">
    <location>
        <begin position="308"/>
        <end position="317"/>
    </location>
</feature>
<name>A0A6J4N9V5_9ACTN</name>
<feature type="compositionally biased region" description="Low complexity" evidence="1">
    <location>
        <begin position="112"/>
        <end position="124"/>
    </location>
</feature>
<evidence type="ECO:0000313" key="2">
    <source>
        <dbReference type="EMBL" id="CAA9382379.1"/>
    </source>
</evidence>
<feature type="compositionally biased region" description="Basic and acidic residues" evidence="1">
    <location>
        <begin position="141"/>
        <end position="158"/>
    </location>
</feature>
<gene>
    <name evidence="2" type="ORF">AVDCRST_MAG06-1050</name>
</gene>
<feature type="region of interest" description="Disordered" evidence="1">
    <location>
        <begin position="1"/>
        <end position="507"/>
    </location>
</feature>
<sequence length="507" mass="55798">DHPRGPPHQRHDLRVAQPRHRRRGGHPPGARRRGGGGRGGPGPRGRRLVVRPVVRRARDAPAPLEGGHHAAPRAAGRPDAPGDRQTARRRRARGGAGHRPPRLGRRPRGEGAEAPPRAVGAADGQPGGVGGVPPARRRRGDRTVELPRLHPDGIDRLRARGGQRGGVQAQRVHPRRRGVAGPHLPGDCRPARAPGRDGLRRHRCGAVPGGRRQGRVHRVDHDGQAGDGRLRREPRAGGDRGGREGRRHRRRGRRHRRRRRCHPVGRLLQRRPDLHRRRARLRPRPGVRRVPGRAHREGARPPRRRQPRLADRADHHAAAAGRHPQPHPGRARPRRPGGRGRGRGGGGALRAAHDPRRRARGLPGGAGGDVRPDGHGVAGPRHGRGRRADQRHPLRPGLDGVRRGPGHGDRRADPVGHDRDQRRHLLRRDPLAALRGRRRLRLRPHPRPRRPPRVHLSQGHRAPAVQAGDGADVVHAHREGRPAAGHDHEAPARRRHDDPRAQAPGAV</sequence>
<dbReference type="AlphaFoldDB" id="A0A6J4N9V5"/>
<feature type="compositionally biased region" description="Basic and acidic residues" evidence="1">
    <location>
        <begin position="400"/>
        <end position="430"/>
    </location>
</feature>
<feature type="compositionally biased region" description="Basic residues" evidence="1">
    <location>
        <begin position="44"/>
        <end position="55"/>
    </location>
</feature>
<dbReference type="GO" id="GO:0004029">
    <property type="term" value="F:aldehyde dehydrogenase (NAD+) activity"/>
    <property type="evidence" value="ECO:0007669"/>
    <property type="project" value="UniProtKB-EC"/>
</dbReference>
<feature type="non-terminal residue" evidence="2">
    <location>
        <position position="507"/>
    </location>
</feature>
<proteinExistence type="predicted"/>
<feature type="compositionally biased region" description="Basic residues" evidence="1">
    <location>
        <begin position="17"/>
        <end position="35"/>
    </location>
</feature>
<feature type="compositionally biased region" description="Basic and acidic residues" evidence="1">
    <location>
        <begin position="472"/>
        <end position="500"/>
    </location>
</feature>
<feature type="non-terminal residue" evidence="2">
    <location>
        <position position="1"/>
    </location>
</feature>
<feature type="compositionally biased region" description="Basic residues" evidence="1">
    <location>
        <begin position="435"/>
        <end position="453"/>
    </location>
</feature>
<dbReference type="EMBL" id="CADCUP010000071">
    <property type="protein sequence ID" value="CAA9382379.1"/>
    <property type="molecule type" value="Genomic_DNA"/>
</dbReference>
<feature type="compositionally biased region" description="Basic residues" evidence="1">
    <location>
        <begin position="329"/>
        <end position="342"/>
    </location>
</feature>
<keyword evidence="2" id="KW-0560">Oxidoreductase</keyword>
<reference evidence="2" key="1">
    <citation type="submission" date="2020-02" db="EMBL/GenBank/DDBJ databases">
        <authorList>
            <person name="Meier V. D."/>
        </authorList>
    </citation>
    <scope>NUCLEOTIDE SEQUENCE</scope>
    <source>
        <strain evidence="2">AVDCRST_MAG06</strain>
    </source>
</reference>
<feature type="compositionally biased region" description="Basic and acidic residues" evidence="1">
    <location>
        <begin position="217"/>
        <end position="244"/>
    </location>
</feature>
<dbReference type="EC" id="1.2.1.3" evidence="2"/>
<organism evidence="2">
    <name type="scientific">uncultured Nocardioides sp</name>
    <dbReference type="NCBI Taxonomy" id="198441"/>
    <lineage>
        <taxon>Bacteria</taxon>
        <taxon>Bacillati</taxon>
        <taxon>Actinomycetota</taxon>
        <taxon>Actinomycetes</taxon>
        <taxon>Propionibacteriales</taxon>
        <taxon>Nocardioidaceae</taxon>
        <taxon>Nocardioides</taxon>
        <taxon>environmental samples</taxon>
    </lineage>
</organism>
<accession>A0A6J4N9V5</accession>
<feature type="compositionally biased region" description="Basic residues" evidence="1">
    <location>
        <begin position="273"/>
        <end position="293"/>
    </location>
</feature>
<feature type="compositionally biased region" description="Basic residues" evidence="1">
    <location>
        <begin position="245"/>
        <end position="263"/>
    </location>
</feature>
<protein>
    <submittedName>
        <fullName evidence="2">Aldehyde dehydrogenase</fullName>
        <ecNumber evidence="2">1.2.1.3</ecNumber>
    </submittedName>
</protein>